<keyword evidence="3 6" id="KW-0378">Hydrolase</keyword>
<evidence type="ECO:0000256" key="3">
    <source>
        <dbReference type="ARBA" id="ARBA00022801"/>
    </source>
</evidence>
<gene>
    <name evidence="6" type="ORF">AVDCRST_MAG64-904</name>
</gene>
<keyword evidence="2" id="KW-0479">Metal-binding</keyword>
<dbReference type="PANTHER" id="PTHR42978">
    <property type="entry name" value="QUORUM-QUENCHING LACTONASE YTNP-RELATED-RELATED"/>
    <property type="match status" value="1"/>
</dbReference>
<evidence type="ECO:0000256" key="1">
    <source>
        <dbReference type="ARBA" id="ARBA00007749"/>
    </source>
</evidence>
<dbReference type="InterPro" id="IPR051013">
    <property type="entry name" value="MBL_superfamily_lactonases"/>
</dbReference>
<name>A0A6J4NEB7_9BACT</name>
<dbReference type="InterPro" id="IPR036866">
    <property type="entry name" value="RibonucZ/Hydroxyglut_hydro"/>
</dbReference>
<dbReference type="SMART" id="SM00849">
    <property type="entry name" value="Lactamase_B"/>
    <property type="match status" value="1"/>
</dbReference>
<evidence type="ECO:0000259" key="5">
    <source>
        <dbReference type="SMART" id="SM00849"/>
    </source>
</evidence>
<dbReference type="GO" id="GO:0016787">
    <property type="term" value="F:hydrolase activity"/>
    <property type="evidence" value="ECO:0007669"/>
    <property type="project" value="UniProtKB-KW"/>
</dbReference>
<reference evidence="6" key="1">
    <citation type="submission" date="2020-02" db="EMBL/GenBank/DDBJ databases">
        <authorList>
            <person name="Meier V. D."/>
        </authorList>
    </citation>
    <scope>NUCLEOTIDE SEQUENCE</scope>
    <source>
        <strain evidence="6">AVDCRST_MAG64</strain>
    </source>
</reference>
<dbReference type="Pfam" id="PF00753">
    <property type="entry name" value="Lactamase_B"/>
    <property type="match status" value="1"/>
</dbReference>
<dbReference type="InterPro" id="IPR001279">
    <property type="entry name" value="Metallo-B-lactamas"/>
</dbReference>
<accession>A0A6J4NEB7</accession>
<evidence type="ECO:0000256" key="2">
    <source>
        <dbReference type="ARBA" id="ARBA00022723"/>
    </source>
</evidence>
<evidence type="ECO:0000313" key="6">
    <source>
        <dbReference type="EMBL" id="CAA9385747.1"/>
    </source>
</evidence>
<dbReference type="PANTHER" id="PTHR42978:SF6">
    <property type="entry name" value="QUORUM-QUENCHING LACTONASE YTNP-RELATED"/>
    <property type="match status" value="1"/>
</dbReference>
<evidence type="ECO:0000256" key="4">
    <source>
        <dbReference type="ARBA" id="ARBA00022833"/>
    </source>
</evidence>
<keyword evidence="4" id="KW-0862">Zinc</keyword>
<protein>
    <submittedName>
        <fullName evidence="6">MBL-fold metallo-hydrolase superfamily</fullName>
    </submittedName>
</protein>
<organism evidence="6">
    <name type="scientific">uncultured Phycisphaerae bacterium</name>
    <dbReference type="NCBI Taxonomy" id="904963"/>
    <lineage>
        <taxon>Bacteria</taxon>
        <taxon>Pseudomonadati</taxon>
        <taxon>Planctomycetota</taxon>
        <taxon>Phycisphaerae</taxon>
        <taxon>environmental samples</taxon>
    </lineage>
</organism>
<comment type="similarity">
    <text evidence="1">Belongs to the metallo-beta-lactamase superfamily.</text>
</comment>
<feature type="domain" description="Metallo-beta-lactamase" evidence="5">
    <location>
        <begin position="61"/>
        <end position="267"/>
    </location>
</feature>
<dbReference type="GO" id="GO:0046872">
    <property type="term" value="F:metal ion binding"/>
    <property type="evidence" value="ECO:0007669"/>
    <property type="project" value="UniProtKB-KW"/>
</dbReference>
<dbReference type="Gene3D" id="3.60.15.10">
    <property type="entry name" value="Ribonuclease Z/Hydroxyacylglutathione hydrolase-like"/>
    <property type="match status" value="1"/>
</dbReference>
<sequence>MGMGAGQAPGFYRYKVGDIEVTAVNDGFMPRPVEGLVKNAEVADVKQALGEAFLPQDALPISFTTLALRTGAGKLVLIDTGLGDMGAPTTGVWRRNFEAAGFTPKDVGNVIISHFHPDHVNGLRLKDGTAVFPDAEVMVPAAEWAFWMDDAKMAAAPEAARANFQNVRRVFAPIAKDVKQYEGEKELVTGVTAIPAPGHTPGHTAYAITSGQGRLLVMSDTSNHPALFVRHPGWHFTFDMDAPRAVTTRRKLLDTAAAERMQVSFYHAPFPATGHIAREGDGYRLVPTEWRAMP</sequence>
<proteinExistence type="inferred from homology"/>
<dbReference type="CDD" id="cd07720">
    <property type="entry name" value="OPHC2-like_MBL-fold"/>
    <property type="match status" value="1"/>
</dbReference>
<dbReference type="EMBL" id="CADCUQ010000218">
    <property type="protein sequence ID" value="CAA9385747.1"/>
    <property type="molecule type" value="Genomic_DNA"/>
</dbReference>
<dbReference type="SUPFAM" id="SSF56281">
    <property type="entry name" value="Metallo-hydrolase/oxidoreductase"/>
    <property type="match status" value="1"/>
</dbReference>
<dbReference type="AlphaFoldDB" id="A0A6J4NEB7"/>